<dbReference type="Pfam" id="PF13267">
    <property type="entry name" value="DUF4058"/>
    <property type="match status" value="1"/>
</dbReference>
<dbReference type="Proteomes" id="UP000214646">
    <property type="component" value="Unassembled WGS sequence"/>
</dbReference>
<proteinExistence type="predicted"/>
<evidence type="ECO:0000313" key="1">
    <source>
        <dbReference type="EMBL" id="OWK38356.1"/>
    </source>
</evidence>
<name>A0A225DLJ6_9BACT</name>
<comment type="caution">
    <text evidence="1">The sequence shown here is derived from an EMBL/GenBank/DDBJ whole genome shotgun (WGS) entry which is preliminary data.</text>
</comment>
<accession>A0A225DLJ6</accession>
<dbReference type="OrthoDB" id="266247at2"/>
<keyword evidence="2" id="KW-1185">Reference proteome</keyword>
<gene>
    <name evidence="1" type="ORF">FRUB_07476</name>
</gene>
<dbReference type="RefSeq" id="WP_088258175.1">
    <property type="nucleotide sequence ID" value="NZ_NIDE01000014.1"/>
</dbReference>
<evidence type="ECO:0008006" key="3">
    <source>
        <dbReference type="Google" id="ProtNLM"/>
    </source>
</evidence>
<dbReference type="AlphaFoldDB" id="A0A225DLJ6"/>
<protein>
    <recommendedName>
        <fullName evidence="3">DUF4058 domain-containing protein</fullName>
    </recommendedName>
</protein>
<reference evidence="2" key="1">
    <citation type="submission" date="2017-06" db="EMBL/GenBank/DDBJ databases">
        <title>Genome analysis of Fimbriiglobus ruber SP5, the first member of the order Planctomycetales with confirmed chitinolytic capability.</title>
        <authorList>
            <person name="Ravin N.V."/>
            <person name="Rakitin A.L."/>
            <person name="Ivanova A.A."/>
            <person name="Beletsky A.V."/>
            <person name="Kulichevskaya I.S."/>
            <person name="Mardanov A.V."/>
            <person name="Dedysh S.N."/>
        </authorList>
    </citation>
    <scope>NUCLEOTIDE SEQUENCE [LARGE SCALE GENOMIC DNA]</scope>
    <source>
        <strain evidence="2">SP5</strain>
    </source>
</reference>
<evidence type="ECO:0000313" key="2">
    <source>
        <dbReference type="Proteomes" id="UP000214646"/>
    </source>
</evidence>
<sequence length="222" mass="24779">MPVHDWTRVPREIFHAFHHTWISELSRVLNNGLLPSDLYALLEPVAASFSPDVLTLQSQYSSTRSEPGDGCLSVIAIRHVSGDRIVALVEIISPGNKSGEYQIESFVRKACDFLEQGVHLLILDLFPPGPRDPDGIHALIWRELHPEPFHLPPETPLTLVSYECELAVQAYIEPVAVGDTLPDMPLFLVPAGYVMVPLEQTYQAAFAVQPLRWRTVLEPQTG</sequence>
<organism evidence="1 2">
    <name type="scientific">Fimbriiglobus ruber</name>
    <dbReference type="NCBI Taxonomy" id="1908690"/>
    <lineage>
        <taxon>Bacteria</taxon>
        <taxon>Pseudomonadati</taxon>
        <taxon>Planctomycetota</taxon>
        <taxon>Planctomycetia</taxon>
        <taxon>Gemmatales</taxon>
        <taxon>Gemmataceae</taxon>
        <taxon>Fimbriiglobus</taxon>
    </lineage>
</organism>
<dbReference type="EMBL" id="NIDE01000014">
    <property type="protein sequence ID" value="OWK38356.1"/>
    <property type="molecule type" value="Genomic_DNA"/>
</dbReference>
<dbReference type="InterPro" id="IPR025132">
    <property type="entry name" value="DUF4058"/>
</dbReference>